<reference evidence="3" key="1">
    <citation type="submission" date="2018-08" db="EMBL/GenBank/DDBJ databases">
        <title>Comparative genomics of wild bee and flower associated Lactobacillus reveals potential adaptation to the bee host.</title>
        <authorList>
            <person name="Vuong H.Q."/>
            <person name="Mcfrederick Q.S."/>
        </authorList>
    </citation>
    <scope>NUCLEOTIDE SEQUENCE</scope>
    <source>
        <strain evidence="3">HV_63</strain>
    </source>
</reference>
<dbReference type="SUPFAM" id="SSF50118">
    <property type="entry name" value="Cell growth inhibitor/plasmid maintenance toxic component"/>
    <property type="match status" value="1"/>
</dbReference>
<gene>
    <name evidence="3" type="ORF">DY130_03985</name>
</gene>
<dbReference type="EMBL" id="QUBG01000003">
    <property type="protein sequence ID" value="TPR44207.1"/>
    <property type="molecule type" value="Genomic_DNA"/>
</dbReference>
<comment type="similarity">
    <text evidence="1">Belongs to the PemK/MazF family.</text>
</comment>
<dbReference type="GeneID" id="58108415"/>
<sequence length="113" mass="13290">MQEKMDIYIANVPFDDSNKSKIRPALVVSVDNKYVYVFKITSKYKNKSKNIKKVYYPIMDWYKAGLKKQSFVDTHITYGITKEIIFQHNPIGKLSKNDTVNLFEFISKNKLNK</sequence>
<accession>A0A9Q8IP58</accession>
<dbReference type="InterPro" id="IPR003477">
    <property type="entry name" value="PemK-like"/>
</dbReference>
<evidence type="ECO:0000313" key="4">
    <source>
        <dbReference type="Proteomes" id="UP000784700"/>
    </source>
</evidence>
<dbReference type="Pfam" id="PF02452">
    <property type="entry name" value="PemK_toxin"/>
    <property type="match status" value="1"/>
</dbReference>
<protein>
    <recommendedName>
        <fullName evidence="5">Toxin MazF</fullName>
    </recommendedName>
</protein>
<dbReference type="Proteomes" id="UP000784700">
    <property type="component" value="Unassembled WGS sequence"/>
</dbReference>
<proteinExistence type="inferred from homology"/>
<dbReference type="InterPro" id="IPR011067">
    <property type="entry name" value="Plasmid_toxin/cell-grow_inhib"/>
</dbReference>
<name>A0A9Q8IP58_9LACO</name>
<evidence type="ECO:0000256" key="1">
    <source>
        <dbReference type="ARBA" id="ARBA00007521"/>
    </source>
</evidence>
<dbReference type="GO" id="GO:0003677">
    <property type="term" value="F:DNA binding"/>
    <property type="evidence" value="ECO:0007669"/>
    <property type="project" value="InterPro"/>
</dbReference>
<comment type="caution">
    <text evidence="3">The sequence shown here is derived from an EMBL/GenBank/DDBJ whole genome shotgun (WGS) entry which is preliminary data.</text>
</comment>
<dbReference type="Gene3D" id="2.30.30.110">
    <property type="match status" value="1"/>
</dbReference>
<dbReference type="RefSeq" id="WP_140934463.1">
    <property type="nucleotide sequence ID" value="NZ_QUBF01000003.1"/>
</dbReference>
<organism evidence="3 4">
    <name type="scientific">Apilactobacillus micheneri</name>
    <dbReference type="NCBI Taxonomy" id="1899430"/>
    <lineage>
        <taxon>Bacteria</taxon>
        <taxon>Bacillati</taxon>
        <taxon>Bacillota</taxon>
        <taxon>Bacilli</taxon>
        <taxon>Lactobacillales</taxon>
        <taxon>Lactobacillaceae</taxon>
        <taxon>Apilactobacillus</taxon>
    </lineage>
</organism>
<evidence type="ECO:0000313" key="3">
    <source>
        <dbReference type="EMBL" id="TPR44207.1"/>
    </source>
</evidence>
<dbReference type="AlphaFoldDB" id="A0A9Q8IP58"/>
<keyword evidence="2" id="KW-1277">Toxin-antitoxin system</keyword>
<evidence type="ECO:0008006" key="5">
    <source>
        <dbReference type="Google" id="ProtNLM"/>
    </source>
</evidence>
<evidence type="ECO:0000256" key="2">
    <source>
        <dbReference type="ARBA" id="ARBA00022649"/>
    </source>
</evidence>